<gene>
    <name evidence="1" type="ORF">GCM10022386_09340</name>
</gene>
<comment type="caution">
    <text evidence="1">The sequence shown here is derived from an EMBL/GenBank/DDBJ whole genome shotgun (WGS) entry which is preliminary data.</text>
</comment>
<sequence>MKTKVALLLLVPFLGISQIKILDDFKKKVPTKSSQSLGSLTSTDISKGLKEALNKGIEKQVSKLTATDGFYKNELVKILLPEELQKVDKTLRKMGMSNLADEGILLLNRAAEEAVKESTPIFVDAVKNMSFTDAKNILMGNENAATTYLQSTTTNPLYAKFSPVIQSSLAKVGADKVWANIIKKYNSIPLVTKINPDLTDYTTNKALQGVFTMIALEEKDIRTQLSARTSPLLKKVFALQDKKP</sequence>
<accession>A0ABP7TLE9</accession>
<dbReference type="RefSeq" id="WP_324690543.1">
    <property type="nucleotide sequence ID" value="NZ_BAABCR010000013.1"/>
</dbReference>
<protein>
    <submittedName>
        <fullName evidence="1">DUF4197 domain-containing protein</fullName>
    </submittedName>
</protein>
<organism evidence="1 2">
    <name type="scientific">Flavobacterium cheonhonense</name>
    <dbReference type="NCBI Taxonomy" id="706185"/>
    <lineage>
        <taxon>Bacteria</taxon>
        <taxon>Pseudomonadati</taxon>
        <taxon>Bacteroidota</taxon>
        <taxon>Flavobacteriia</taxon>
        <taxon>Flavobacteriales</taxon>
        <taxon>Flavobacteriaceae</taxon>
        <taxon>Flavobacterium</taxon>
    </lineage>
</organism>
<keyword evidence="2" id="KW-1185">Reference proteome</keyword>
<evidence type="ECO:0000313" key="1">
    <source>
        <dbReference type="EMBL" id="GAA4027879.1"/>
    </source>
</evidence>
<dbReference type="InterPro" id="IPR025245">
    <property type="entry name" value="DUF4197"/>
</dbReference>
<dbReference type="Pfam" id="PF13852">
    <property type="entry name" value="DUF4197"/>
    <property type="match status" value="1"/>
</dbReference>
<proteinExistence type="predicted"/>
<dbReference type="Proteomes" id="UP001500968">
    <property type="component" value="Unassembled WGS sequence"/>
</dbReference>
<dbReference type="EMBL" id="BAABCR010000013">
    <property type="protein sequence ID" value="GAA4027879.1"/>
    <property type="molecule type" value="Genomic_DNA"/>
</dbReference>
<name>A0ABP7TLE9_9FLAO</name>
<evidence type="ECO:0000313" key="2">
    <source>
        <dbReference type="Proteomes" id="UP001500968"/>
    </source>
</evidence>
<reference evidence="2" key="1">
    <citation type="journal article" date="2019" name="Int. J. Syst. Evol. Microbiol.">
        <title>The Global Catalogue of Microorganisms (GCM) 10K type strain sequencing project: providing services to taxonomists for standard genome sequencing and annotation.</title>
        <authorList>
            <consortium name="The Broad Institute Genomics Platform"/>
            <consortium name="The Broad Institute Genome Sequencing Center for Infectious Disease"/>
            <person name="Wu L."/>
            <person name="Ma J."/>
        </authorList>
    </citation>
    <scope>NUCLEOTIDE SEQUENCE [LARGE SCALE GENOMIC DNA]</scope>
    <source>
        <strain evidence="2">JCM 17064</strain>
    </source>
</reference>